<protein>
    <submittedName>
        <fullName evidence="2">Uncharacterized protein</fullName>
    </submittedName>
</protein>
<feature type="transmembrane region" description="Helical" evidence="1">
    <location>
        <begin position="31"/>
        <end position="53"/>
    </location>
</feature>
<dbReference type="Proteomes" id="UP000004994">
    <property type="component" value="Chromosome 12"/>
</dbReference>
<evidence type="ECO:0000256" key="1">
    <source>
        <dbReference type="SAM" id="Phobius"/>
    </source>
</evidence>
<keyword evidence="1" id="KW-0812">Transmembrane</keyword>
<keyword evidence="3" id="KW-1185">Reference proteome</keyword>
<proteinExistence type="predicted"/>
<dbReference type="PaxDb" id="4081-Solyc12g049640.1.1"/>
<keyword evidence="1" id="KW-1133">Transmembrane helix</keyword>
<dbReference type="EnsemblPlants" id="Solyc12g049640.2.1">
    <property type="protein sequence ID" value="Solyc12g049640.2.1"/>
    <property type="gene ID" value="Solyc12g049640.2"/>
</dbReference>
<accession>A0A3Q7J9X4</accession>
<reference evidence="2" key="2">
    <citation type="submission" date="2019-01" db="UniProtKB">
        <authorList>
            <consortium name="EnsemblPlants"/>
        </authorList>
    </citation>
    <scope>IDENTIFICATION</scope>
    <source>
        <strain evidence="2">cv. Heinz 1706</strain>
    </source>
</reference>
<reference evidence="2" key="1">
    <citation type="journal article" date="2012" name="Nature">
        <title>The tomato genome sequence provides insights into fleshy fruit evolution.</title>
        <authorList>
            <consortium name="Tomato Genome Consortium"/>
        </authorList>
    </citation>
    <scope>NUCLEOTIDE SEQUENCE [LARGE SCALE GENOMIC DNA]</scope>
    <source>
        <strain evidence="2">cv. Heinz 1706</strain>
    </source>
</reference>
<name>A0A3Q7J9X4_SOLLC</name>
<dbReference type="Gramene" id="Solyc12g049640.2.1">
    <property type="protein sequence ID" value="Solyc12g049640.2.1"/>
    <property type="gene ID" value="Solyc12g049640.2"/>
</dbReference>
<evidence type="ECO:0000313" key="3">
    <source>
        <dbReference type="Proteomes" id="UP000004994"/>
    </source>
</evidence>
<keyword evidence="1" id="KW-0472">Membrane</keyword>
<dbReference type="InParanoid" id="A0A3Q7J9X4"/>
<evidence type="ECO:0000313" key="2">
    <source>
        <dbReference type="EnsemblPlants" id="Solyc12g049640.2.1"/>
    </source>
</evidence>
<sequence length="103" mass="11625">MLSMVKSLYCPIFYSLHITHSAAMVHKPFISQFHLCFCGVAALFTTISLFAQIQMRIIKVEKLIRKMGMHQGAGFELIDGNCEPLGMNFREGWNGDHGMVDSE</sequence>
<organism evidence="2">
    <name type="scientific">Solanum lycopersicum</name>
    <name type="common">Tomato</name>
    <name type="synonym">Lycopersicon esculentum</name>
    <dbReference type="NCBI Taxonomy" id="4081"/>
    <lineage>
        <taxon>Eukaryota</taxon>
        <taxon>Viridiplantae</taxon>
        <taxon>Streptophyta</taxon>
        <taxon>Embryophyta</taxon>
        <taxon>Tracheophyta</taxon>
        <taxon>Spermatophyta</taxon>
        <taxon>Magnoliopsida</taxon>
        <taxon>eudicotyledons</taxon>
        <taxon>Gunneridae</taxon>
        <taxon>Pentapetalae</taxon>
        <taxon>asterids</taxon>
        <taxon>lamiids</taxon>
        <taxon>Solanales</taxon>
        <taxon>Solanaceae</taxon>
        <taxon>Solanoideae</taxon>
        <taxon>Solaneae</taxon>
        <taxon>Solanum</taxon>
        <taxon>Solanum subgen. Lycopersicon</taxon>
    </lineage>
</organism>
<dbReference type="AlphaFoldDB" id="A0A3Q7J9X4"/>